<protein>
    <submittedName>
        <fullName evidence="11">Protein FAM205A</fullName>
    </submittedName>
</protein>
<dbReference type="Pfam" id="PF15371">
    <property type="entry name" value="DUF4599"/>
    <property type="match status" value="1"/>
</dbReference>
<keyword evidence="3 7" id="KW-1133">Transmembrane helix</keyword>
<dbReference type="PANTHER" id="PTHR21859:SF15">
    <property type="entry name" value="PROTEIN SPATA31F1-RELATED"/>
    <property type="match status" value="1"/>
</dbReference>
<gene>
    <name evidence="11" type="primary">LOC101359696</name>
</gene>
<dbReference type="Proteomes" id="UP000248480">
    <property type="component" value="Unplaced"/>
</dbReference>
<dbReference type="STRING" id="127582.A0A2Y9DD86"/>
<dbReference type="OrthoDB" id="9449847at2759"/>
<feature type="compositionally biased region" description="Pro residues" evidence="6">
    <location>
        <begin position="487"/>
        <end position="499"/>
    </location>
</feature>
<keyword evidence="10" id="KW-1185">Reference proteome</keyword>
<evidence type="ECO:0000313" key="10">
    <source>
        <dbReference type="Proteomes" id="UP000248480"/>
    </source>
</evidence>
<sequence>MLSPTFVLWDVVYPLCTYGSIFFIIILIIWQVKRSHHGLRLEPIKSSCQRHRRVRQRARDAASRARRTSQKEAEKPWELLSVMKSQGWLPQEGSVRRLLCADPCCHICNDVDLEIQQLLTSENTLTAPTAPTSVGATQRSSCLEILSMSSVSFEQTLELRSQHSRELSLASVTSTLSQLTDQKSLTQTAAPSTGVINIQDYWAEHLDLQREFELPDVSRDLETMSSSGIEELRFPVNQQEMMNTSYEFVHGNQGQQPLKSHVPLLSLNTELTNLTHPMAFHMVNVLPAHLPFLSPEVLRLLEVHVKKWMHFQRWGLPRRVEESLRQLMPDAPLFYQPGNSQPVPFIMNDTSNACVETIGTISHKTWGSCMVGQPTQAFWVSEWSIMDPEQSHHCEKTPNPLALALPLPALKVPNGLYPQSEGQAEDSGDHLKQKHSQLFCGLPCLHSESLVAAHMGYQGHSTNRSMSHPSLNVPFLFSEPSFLPLLPNNPPQSAPPSSPHTPNWVSPPDYQQIQINVPFLTLAECEALEWNLLQRQLQLKWDLPAVFQRSQHAQSPMQYVPCDIAQFPETTETSWSRKPISVLTRELLFFPDHARRLLEFHLQKQLIYHRWGLPQKIKQSIQFLLSPADQQPLPWSSTALDNVSVSQPEAPEANGVSDLFSPTLAPVSFSMPHLLTQAKEILQSHIDSKCWQIHQGTIPARVCISWDCGIPGGLEVAPFPCIPESKPLELQAATDPDLHQKVVPSQTSPGAIIEPTKLSRCLSEGAIQKLETTLRHKYLAFLSGLPALYYLALSKAMSPAITSQSAIAEIMPEPVEITAEPLTEMISYEEQCTSPGPGFQKDNETCADGAQESLTEVQEEETMEMVLPESQTDAGIPESLKTPILTKLNFHLRKKVLEIHLGIPIKARESRDQTVAVLEHISTQEALGSLNNQGKTSLQELPIPLDIPHAPDPELVCLKEQLAIELKAVQQSQKQASSRAVPHGSAHWISKISQLSRDMTDAQVLCVQVEARVNSPRLEEAWCPESEGPGKSKDSAQVPTLAEKKEKPGKPKPAGDHGEGDAGFGLPSTRENRHPAEDQRPAGTPLNRTPRGPWRRSHSFDLAASCQQNPKHCRQLKLPELPPEVPGHKESEKNDLQDSQTKLNLITEPTRIPGTAQPVVFQASQRQPLFGPLIQGKTLQGQTLRDQILQDQVTTAHTHKSPSLPESGLRNKMKHFLHSINPKSKGKVGEESMLSPAEKVTKTRKKNTEKSLAPAKGPKGRAKTEKTTGDPKAQSSPTEKQVGLAFLDGPHAPVNQLRHRSHQLHSASLLGHPRHCPRHCPRVACATQPGNPP</sequence>
<feature type="region of interest" description="Disordered" evidence="6">
    <location>
        <begin position="1119"/>
        <end position="1138"/>
    </location>
</feature>
<evidence type="ECO:0000256" key="2">
    <source>
        <dbReference type="ARBA" id="ARBA00022692"/>
    </source>
</evidence>
<dbReference type="PANTHER" id="PTHR21859">
    <property type="entry name" value="ACROSOME-SPECIFIC PROTEIN"/>
    <property type="match status" value="1"/>
</dbReference>
<evidence type="ECO:0000256" key="1">
    <source>
        <dbReference type="ARBA" id="ARBA00004167"/>
    </source>
</evidence>
<dbReference type="Pfam" id="PF14650">
    <property type="entry name" value="FAM75"/>
    <property type="match status" value="1"/>
</dbReference>
<dbReference type="InterPro" id="IPR027970">
    <property type="entry name" value="SPATA31-like"/>
</dbReference>
<comment type="subcellular location">
    <subcellularLocation>
        <location evidence="1">Membrane</location>
        <topology evidence="1">Single-pass membrane protein</topology>
    </subcellularLocation>
</comment>
<dbReference type="KEGG" id="tmu:101359696"/>
<dbReference type="GeneID" id="101359696"/>
<name>A0A2Y9DD86_TRIMA</name>
<dbReference type="InterPro" id="IPR039509">
    <property type="entry name" value="SPATA31"/>
</dbReference>
<evidence type="ECO:0000256" key="6">
    <source>
        <dbReference type="SAM" id="MobiDB-lite"/>
    </source>
</evidence>
<evidence type="ECO:0000256" key="7">
    <source>
        <dbReference type="SAM" id="Phobius"/>
    </source>
</evidence>
<accession>A0A2Y9DD86</accession>
<proteinExistence type="inferred from homology"/>
<dbReference type="RefSeq" id="XP_004372447.1">
    <property type="nucleotide sequence ID" value="XM_004372390.1"/>
</dbReference>
<feature type="region of interest" description="Disordered" evidence="6">
    <location>
        <begin position="1220"/>
        <end position="1279"/>
    </location>
</feature>
<feature type="transmembrane region" description="Helical" evidence="7">
    <location>
        <begin position="12"/>
        <end position="30"/>
    </location>
</feature>
<evidence type="ECO:0000313" key="11">
    <source>
        <dbReference type="RefSeq" id="XP_004372447.1"/>
    </source>
</evidence>
<reference evidence="11" key="1">
    <citation type="submission" date="2025-08" db="UniProtKB">
        <authorList>
            <consortium name="RefSeq"/>
        </authorList>
    </citation>
    <scope>IDENTIFICATION</scope>
</reference>
<dbReference type="InParanoid" id="A0A2Y9DD86"/>
<dbReference type="GO" id="GO:0016020">
    <property type="term" value="C:membrane"/>
    <property type="evidence" value="ECO:0007669"/>
    <property type="project" value="UniProtKB-SubCell"/>
</dbReference>
<feature type="domain" description="SPATA31" evidence="8">
    <location>
        <begin position="493"/>
        <end position="624"/>
    </location>
</feature>
<evidence type="ECO:0000256" key="3">
    <source>
        <dbReference type="ARBA" id="ARBA00022989"/>
    </source>
</evidence>
<feature type="region of interest" description="Disordered" evidence="6">
    <location>
        <begin position="486"/>
        <end position="506"/>
    </location>
</feature>
<evidence type="ECO:0000256" key="4">
    <source>
        <dbReference type="ARBA" id="ARBA00023136"/>
    </source>
</evidence>
<comment type="similarity">
    <text evidence="5">Belongs to the SPATA31 family.</text>
</comment>
<dbReference type="FunCoup" id="A0A2Y9DD86">
    <property type="interactions" value="7"/>
</dbReference>
<evidence type="ECO:0000256" key="5">
    <source>
        <dbReference type="ARBA" id="ARBA00035009"/>
    </source>
</evidence>
<feature type="compositionally biased region" description="Basic and acidic residues" evidence="6">
    <location>
        <begin position="1126"/>
        <end position="1136"/>
    </location>
</feature>
<organism evidence="10 11">
    <name type="scientific">Trichechus manatus latirostris</name>
    <name type="common">Florida manatee</name>
    <dbReference type="NCBI Taxonomy" id="127582"/>
    <lineage>
        <taxon>Eukaryota</taxon>
        <taxon>Metazoa</taxon>
        <taxon>Chordata</taxon>
        <taxon>Craniata</taxon>
        <taxon>Vertebrata</taxon>
        <taxon>Euteleostomi</taxon>
        <taxon>Mammalia</taxon>
        <taxon>Eutheria</taxon>
        <taxon>Afrotheria</taxon>
        <taxon>Sirenia</taxon>
        <taxon>Trichechidae</taxon>
        <taxon>Trichechus</taxon>
    </lineage>
</organism>
<feature type="compositionally biased region" description="Basic and acidic residues" evidence="6">
    <location>
        <begin position="1070"/>
        <end position="1080"/>
    </location>
</feature>
<evidence type="ECO:0000259" key="9">
    <source>
        <dbReference type="Pfam" id="PF15371"/>
    </source>
</evidence>
<feature type="region of interest" description="Disordered" evidence="6">
    <location>
        <begin position="1020"/>
        <end position="1097"/>
    </location>
</feature>
<keyword evidence="4 7" id="KW-0472">Membrane</keyword>
<evidence type="ECO:0000259" key="8">
    <source>
        <dbReference type="Pfam" id="PF14650"/>
    </source>
</evidence>
<feature type="domain" description="SPATA31-like" evidence="9">
    <location>
        <begin position="53"/>
        <end position="138"/>
    </location>
</feature>
<keyword evidence="2 7" id="KW-0812">Transmembrane</keyword>
<feature type="compositionally biased region" description="Basic and acidic residues" evidence="6">
    <location>
        <begin position="1042"/>
        <end position="1060"/>
    </location>
</feature>